<evidence type="ECO:0000313" key="3">
    <source>
        <dbReference type="Proteomes" id="UP000515734"/>
    </source>
</evidence>
<feature type="region of interest" description="Disordered" evidence="1">
    <location>
        <begin position="1"/>
        <end position="20"/>
    </location>
</feature>
<dbReference type="Proteomes" id="UP000515734">
    <property type="component" value="Chromosome"/>
</dbReference>
<proteinExistence type="predicted"/>
<protein>
    <submittedName>
        <fullName evidence="2">Uncharacterized protein</fullName>
    </submittedName>
</protein>
<evidence type="ECO:0000313" key="2">
    <source>
        <dbReference type="EMBL" id="BCI50949.1"/>
    </source>
</evidence>
<reference evidence="2 3" key="1">
    <citation type="submission" date="2020-07" db="EMBL/GenBank/DDBJ databases">
        <title>Complete genome sequence of Mycolicibacterium litorale like strain isolated from cardiac implantable electronic device infection.</title>
        <authorList>
            <person name="Fukano H."/>
            <person name="Miyama H."/>
            <person name="Hoshino Y."/>
        </authorList>
    </citation>
    <scope>NUCLEOTIDE SEQUENCE [LARGE SCALE GENOMIC DNA]</scope>
    <source>
        <strain evidence="2 3">NIIDNTM18</strain>
    </source>
</reference>
<name>A0A6S6NXV5_9MYCO</name>
<sequence>MVSAALPGPEGAAWAGAAKARNPVASPPAMMVANPNLFIVAPLSHPFGLEGFPGRSDCNNPQVSGIHPVGSD</sequence>
<gene>
    <name evidence="2" type="ORF">NIIDNTM18_02270</name>
</gene>
<accession>A0A6S6NXV5</accession>
<dbReference type="AlphaFoldDB" id="A0A6S6NXV5"/>
<dbReference type="EMBL" id="AP023287">
    <property type="protein sequence ID" value="BCI50949.1"/>
    <property type="molecule type" value="Genomic_DNA"/>
</dbReference>
<evidence type="ECO:0000256" key="1">
    <source>
        <dbReference type="SAM" id="MobiDB-lite"/>
    </source>
</evidence>
<organism evidence="2 3">
    <name type="scientific">Mycolicibacterium litorale</name>
    <dbReference type="NCBI Taxonomy" id="758802"/>
    <lineage>
        <taxon>Bacteria</taxon>
        <taxon>Bacillati</taxon>
        <taxon>Actinomycetota</taxon>
        <taxon>Actinomycetes</taxon>
        <taxon>Mycobacteriales</taxon>
        <taxon>Mycobacteriaceae</taxon>
        <taxon>Mycolicibacterium</taxon>
    </lineage>
</organism>